<evidence type="ECO:0000313" key="2">
    <source>
        <dbReference type="EMBL" id="CAH3114842.1"/>
    </source>
</evidence>
<dbReference type="EMBL" id="CALNXK010000027">
    <property type="protein sequence ID" value="CAH3114842.1"/>
    <property type="molecule type" value="Genomic_DNA"/>
</dbReference>
<evidence type="ECO:0000313" key="3">
    <source>
        <dbReference type="Proteomes" id="UP001159405"/>
    </source>
</evidence>
<dbReference type="InterPro" id="IPR036361">
    <property type="entry name" value="SAP_dom_sf"/>
</dbReference>
<evidence type="ECO:0000256" key="1">
    <source>
        <dbReference type="SAM" id="MobiDB-lite"/>
    </source>
</evidence>
<name>A0ABN8NRX8_9CNID</name>
<keyword evidence="3" id="KW-1185">Reference proteome</keyword>
<evidence type="ECO:0008006" key="4">
    <source>
        <dbReference type="Google" id="ProtNLM"/>
    </source>
</evidence>
<accession>A0ABN8NRX8</accession>
<sequence length="225" mass="25577">MENRSEEDYKLSQGTYGPEKHQEGLGKPDLCKVDQETEDRQAELVIGLEEPSELSMTVEEGDTSLVFLNDKDIFSLKTGELKAELDKRGLKKSGNKCTLGEHLRATMISEHISQTFENDHKHSQVKEKPIKTNSHIQDQEIYSFIETKVREVCLHEIEKLKSEASSSYANETISSLQKENDTLKQRLQELESRHTSMKQEATTLINENKHEKLCSRKKISAGAGN</sequence>
<feature type="region of interest" description="Disordered" evidence="1">
    <location>
        <begin position="1"/>
        <end position="29"/>
    </location>
</feature>
<feature type="region of interest" description="Disordered" evidence="1">
    <location>
        <begin position="191"/>
        <end position="210"/>
    </location>
</feature>
<feature type="compositionally biased region" description="Basic and acidic residues" evidence="1">
    <location>
        <begin position="1"/>
        <end position="10"/>
    </location>
</feature>
<gene>
    <name evidence="2" type="ORF">PLOB_00022761</name>
</gene>
<dbReference type="Gene3D" id="1.10.720.30">
    <property type="entry name" value="SAP domain"/>
    <property type="match status" value="1"/>
</dbReference>
<protein>
    <recommendedName>
        <fullName evidence="4">SAP domain-containing protein</fullName>
    </recommendedName>
</protein>
<comment type="caution">
    <text evidence="2">The sequence shown here is derived from an EMBL/GenBank/DDBJ whole genome shotgun (WGS) entry which is preliminary data.</text>
</comment>
<organism evidence="2 3">
    <name type="scientific">Porites lobata</name>
    <dbReference type="NCBI Taxonomy" id="104759"/>
    <lineage>
        <taxon>Eukaryota</taxon>
        <taxon>Metazoa</taxon>
        <taxon>Cnidaria</taxon>
        <taxon>Anthozoa</taxon>
        <taxon>Hexacorallia</taxon>
        <taxon>Scleractinia</taxon>
        <taxon>Fungiina</taxon>
        <taxon>Poritidae</taxon>
        <taxon>Porites</taxon>
    </lineage>
</organism>
<feature type="compositionally biased region" description="Basic and acidic residues" evidence="1">
    <location>
        <begin position="18"/>
        <end position="29"/>
    </location>
</feature>
<reference evidence="2 3" key="1">
    <citation type="submission" date="2022-05" db="EMBL/GenBank/DDBJ databases">
        <authorList>
            <consortium name="Genoscope - CEA"/>
            <person name="William W."/>
        </authorList>
    </citation>
    <scope>NUCLEOTIDE SEQUENCE [LARGE SCALE GENOMIC DNA]</scope>
</reference>
<dbReference type="Proteomes" id="UP001159405">
    <property type="component" value="Unassembled WGS sequence"/>
</dbReference>
<proteinExistence type="predicted"/>